<dbReference type="Proteomes" id="UP000694904">
    <property type="component" value="Unplaced"/>
</dbReference>
<reference evidence="2" key="1">
    <citation type="submission" date="2025-08" db="UniProtKB">
        <authorList>
            <consortium name="RefSeq"/>
        </authorList>
    </citation>
    <scope>IDENTIFICATION</scope>
    <source>
        <tissue evidence="2">Whole organism</tissue>
    </source>
</reference>
<gene>
    <name evidence="2" type="primary">LOC108620553</name>
</gene>
<evidence type="ECO:0000313" key="2">
    <source>
        <dbReference type="RefSeq" id="XP_017872948.1"/>
    </source>
</evidence>
<dbReference type="GeneID" id="108620553"/>
<evidence type="ECO:0000313" key="1">
    <source>
        <dbReference type="Proteomes" id="UP000694904"/>
    </source>
</evidence>
<proteinExistence type="predicted"/>
<protein>
    <submittedName>
        <fullName evidence="2">Uncharacterized protein LOC108620553</fullName>
    </submittedName>
</protein>
<keyword evidence="1" id="KW-1185">Reference proteome</keyword>
<name>A0ABM1Q0G2_DROAR</name>
<accession>A0ABM1Q0G2</accession>
<organism evidence="1 2">
    <name type="scientific">Drosophila arizonae</name>
    <name type="common">Fruit fly</name>
    <dbReference type="NCBI Taxonomy" id="7263"/>
    <lineage>
        <taxon>Eukaryota</taxon>
        <taxon>Metazoa</taxon>
        <taxon>Ecdysozoa</taxon>
        <taxon>Arthropoda</taxon>
        <taxon>Hexapoda</taxon>
        <taxon>Insecta</taxon>
        <taxon>Pterygota</taxon>
        <taxon>Neoptera</taxon>
        <taxon>Endopterygota</taxon>
        <taxon>Diptera</taxon>
        <taxon>Brachycera</taxon>
        <taxon>Muscomorpha</taxon>
        <taxon>Ephydroidea</taxon>
        <taxon>Drosophilidae</taxon>
        <taxon>Drosophila</taxon>
    </lineage>
</organism>
<sequence length="173" mass="20355">MLAELNKIQQKLQRNQLRLSENSPKRLQLVYKLMKAQAIFKDNMLVIDARLPIYINQHATLLEPVPIPLVIKGRKVIPRTKTKFPIFNTEINAYHSVTEMEVGNCRHEGETTYLCEGSWAWEIKPNNKQPCKMMEYEEDTFVKKRNGKNRWLFKVFEKKSAHITCGNYEDMVL</sequence>
<dbReference type="RefSeq" id="XP_017872948.1">
    <property type="nucleotide sequence ID" value="XM_018017459.1"/>
</dbReference>